<dbReference type="PANTHER" id="PTHR11122">
    <property type="entry name" value="APOSPORY-ASSOCIATED PROTEIN C-RELATED"/>
    <property type="match status" value="1"/>
</dbReference>
<evidence type="ECO:0000313" key="7">
    <source>
        <dbReference type="Proteomes" id="UP000032427"/>
    </source>
</evidence>
<protein>
    <recommendedName>
        <fullName evidence="4">Putative glucose-6-phosphate 1-epimerase</fullName>
        <ecNumber evidence="4">5.1.3.15</ecNumber>
    </recommendedName>
</protein>
<dbReference type="InterPro" id="IPR008183">
    <property type="entry name" value="Aldose_1/G6P_1-epimerase"/>
</dbReference>
<comment type="catalytic activity">
    <reaction evidence="1">
        <text>alpha-D-glucose 6-phosphate = beta-D-glucose 6-phosphate</text>
        <dbReference type="Rhea" id="RHEA:16249"/>
        <dbReference type="ChEBI" id="CHEBI:58225"/>
        <dbReference type="ChEBI" id="CHEBI:58247"/>
        <dbReference type="EC" id="5.1.3.15"/>
    </reaction>
</comment>
<dbReference type="KEGG" id="awd:AWOD_I_0894"/>
<feature type="active site" evidence="5">
    <location>
        <position position="263"/>
    </location>
</feature>
<dbReference type="InterPro" id="IPR014718">
    <property type="entry name" value="GH-type_carb-bd"/>
</dbReference>
<keyword evidence="7" id="KW-1185">Reference proteome</keyword>
<evidence type="ECO:0000256" key="2">
    <source>
        <dbReference type="ARBA" id="ARBA00005866"/>
    </source>
</evidence>
<comment type="similarity">
    <text evidence="2 4">Belongs to the glucose-6-phosphate 1-epimerase family.</text>
</comment>
<reference evidence="7" key="1">
    <citation type="submission" date="2014-09" db="EMBL/GenBank/DDBJ databases">
        <authorList>
            <person name="Hjerde E."/>
        </authorList>
    </citation>
    <scope>NUCLEOTIDE SEQUENCE [LARGE SCALE GENOMIC DNA]</scope>
    <source>
        <strain evidence="7">06/09/139</strain>
    </source>
</reference>
<evidence type="ECO:0000256" key="5">
    <source>
        <dbReference type="PIRSR" id="PIRSR016020-1"/>
    </source>
</evidence>
<dbReference type="PIRSF" id="PIRSF016020">
    <property type="entry name" value="PHexose_mutarotase"/>
    <property type="match status" value="1"/>
</dbReference>
<dbReference type="PATRIC" id="fig|80852.17.peg.907"/>
<organism evidence="6 7">
    <name type="scientific">Aliivibrio wodanis</name>
    <dbReference type="NCBI Taxonomy" id="80852"/>
    <lineage>
        <taxon>Bacteria</taxon>
        <taxon>Pseudomonadati</taxon>
        <taxon>Pseudomonadota</taxon>
        <taxon>Gammaproteobacteria</taxon>
        <taxon>Vibrionales</taxon>
        <taxon>Vibrionaceae</taxon>
        <taxon>Aliivibrio</taxon>
    </lineage>
</organism>
<dbReference type="EMBL" id="LN554846">
    <property type="protein sequence ID" value="CED70987.1"/>
    <property type="molecule type" value="Genomic_DNA"/>
</dbReference>
<gene>
    <name evidence="6" type="primary">yeaD</name>
    <name evidence="6" type="ORF">AWOD_I_0894</name>
</gene>
<feature type="active site" evidence="5">
    <location>
        <position position="163"/>
    </location>
</feature>
<dbReference type="GO" id="GO:0047938">
    <property type="term" value="F:glucose-6-phosphate 1-epimerase activity"/>
    <property type="evidence" value="ECO:0007669"/>
    <property type="project" value="UniProtKB-UniRule"/>
</dbReference>
<dbReference type="OrthoDB" id="9790727at2"/>
<dbReference type="EC" id="5.1.3.15" evidence="4"/>
<dbReference type="PANTHER" id="PTHR11122:SF13">
    <property type="entry name" value="GLUCOSE-6-PHOSPHATE 1-EPIMERASE"/>
    <property type="match status" value="1"/>
</dbReference>
<dbReference type="SUPFAM" id="SSF74650">
    <property type="entry name" value="Galactose mutarotase-like"/>
    <property type="match status" value="1"/>
</dbReference>
<evidence type="ECO:0000256" key="3">
    <source>
        <dbReference type="ARBA" id="ARBA00023235"/>
    </source>
</evidence>
<name>A0A090IL08_9GAMM</name>
<dbReference type="STRING" id="80852.AWOD_I_0894"/>
<sequence>MNLTHLPTISVLSDCVTIAQLDDVKVVRVLHEKAEAAISLHGGHVLSFTPKGQDDLIWMSKDAIFNPDKAIRGGVPVCWPWFGRIANPAHGFARNSTWTLVEHRENENGVMVVLGLETSEETKAIWPCEFEARLTVEIGDQLTITLNAKNTDNKAWNCSGALHSYLNVADINTTTITGMGSSYIDGLLEGKVCSGGDTLSIDAAVDRVYTQPQETITVSDTQRSLSVTNAGHNAAVIWNPWIEGAESMGDMNNDGYQTMVCVESTYHATSLDVAKVIQPNESFTLSTTITA</sequence>
<evidence type="ECO:0000313" key="6">
    <source>
        <dbReference type="EMBL" id="CED70987.1"/>
    </source>
</evidence>
<accession>A0A090IL08</accession>
<evidence type="ECO:0000256" key="4">
    <source>
        <dbReference type="PIRNR" id="PIRNR016020"/>
    </source>
</evidence>
<dbReference type="AlphaFoldDB" id="A0A090IL08"/>
<dbReference type="InterPro" id="IPR011013">
    <property type="entry name" value="Gal_mutarotase_sf_dom"/>
</dbReference>
<keyword evidence="3 4" id="KW-0413">Isomerase</keyword>
<dbReference type="Pfam" id="PF01263">
    <property type="entry name" value="Aldose_epim"/>
    <property type="match status" value="1"/>
</dbReference>
<dbReference type="GO" id="GO:0005975">
    <property type="term" value="P:carbohydrate metabolic process"/>
    <property type="evidence" value="ECO:0007669"/>
    <property type="project" value="InterPro"/>
</dbReference>
<evidence type="ECO:0000256" key="1">
    <source>
        <dbReference type="ARBA" id="ARBA00001096"/>
    </source>
</evidence>
<proteinExistence type="inferred from homology"/>
<dbReference type="GO" id="GO:0030246">
    <property type="term" value="F:carbohydrate binding"/>
    <property type="evidence" value="ECO:0007669"/>
    <property type="project" value="UniProtKB-UniRule"/>
</dbReference>
<dbReference type="Proteomes" id="UP000032427">
    <property type="component" value="Chromosome 1"/>
</dbReference>
<dbReference type="CDD" id="cd09020">
    <property type="entry name" value="D-hex-6-P-epi_like"/>
    <property type="match status" value="1"/>
</dbReference>
<dbReference type="HOGENOM" id="CLU_048345_4_0_6"/>
<dbReference type="GeneID" id="28540463"/>
<dbReference type="InterPro" id="IPR025532">
    <property type="entry name" value="G6P_1-epimerase"/>
</dbReference>
<dbReference type="Gene3D" id="2.70.98.10">
    <property type="match status" value="1"/>
</dbReference>